<evidence type="ECO:0000256" key="7">
    <source>
        <dbReference type="ARBA" id="ARBA00047899"/>
    </source>
</evidence>
<keyword evidence="5" id="KW-0418">Kinase</keyword>
<gene>
    <name evidence="10" type="ORF">IFM89_015362</name>
</gene>
<keyword evidence="3" id="KW-0808">Transferase</keyword>
<comment type="catalytic activity">
    <reaction evidence="8">
        <text>L-seryl-[protein] + ATP = O-phospho-L-seryl-[protein] + ADP + H(+)</text>
        <dbReference type="Rhea" id="RHEA:17989"/>
        <dbReference type="Rhea" id="RHEA-COMP:9863"/>
        <dbReference type="Rhea" id="RHEA-COMP:11604"/>
        <dbReference type="ChEBI" id="CHEBI:15378"/>
        <dbReference type="ChEBI" id="CHEBI:29999"/>
        <dbReference type="ChEBI" id="CHEBI:30616"/>
        <dbReference type="ChEBI" id="CHEBI:83421"/>
        <dbReference type="ChEBI" id="CHEBI:456216"/>
        <dbReference type="EC" id="2.7.11.1"/>
    </reaction>
</comment>
<dbReference type="Proteomes" id="UP000631114">
    <property type="component" value="Unassembled WGS sequence"/>
</dbReference>
<comment type="caution">
    <text evidence="10">The sequence shown here is derived from an EMBL/GenBank/DDBJ whole genome shotgun (WGS) entry which is preliminary data.</text>
</comment>
<protein>
    <recommendedName>
        <fullName evidence="1">non-specific serine/threonine protein kinase</fullName>
        <ecNumber evidence="1">2.7.11.1</ecNumber>
    </recommendedName>
</protein>
<name>A0A835I9R9_9MAGN</name>
<evidence type="ECO:0000256" key="3">
    <source>
        <dbReference type="ARBA" id="ARBA00022679"/>
    </source>
</evidence>
<evidence type="ECO:0000313" key="10">
    <source>
        <dbReference type="EMBL" id="KAF9614100.1"/>
    </source>
</evidence>
<sequence length="102" mass="11526">MHHGCSQSIIHCDVKSSNILLDANFNATIADFGLAKMLVKHGESDTMSRVAVLYGYIAPGWLIEFREYTYTTKVNEKIDVYSFGVVLLELTTERNLMMEMST</sequence>
<organism evidence="10 11">
    <name type="scientific">Coptis chinensis</name>
    <dbReference type="NCBI Taxonomy" id="261450"/>
    <lineage>
        <taxon>Eukaryota</taxon>
        <taxon>Viridiplantae</taxon>
        <taxon>Streptophyta</taxon>
        <taxon>Embryophyta</taxon>
        <taxon>Tracheophyta</taxon>
        <taxon>Spermatophyta</taxon>
        <taxon>Magnoliopsida</taxon>
        <taxon>Ranunculales</taxon>
        <taxon>Ranunculaceae</taxon>
        <taxon>Coptidoideae</taxon>
        <taxon>Coptis</taxon>
    </lineage>
</organism>
<keyword evidence="2" id="KW-0723">Serine/threonine-protein kinase</keyword>
<evidence type="ECO:0000256" key="1">
    <source>
        <dbReference type="ARBA" id="ARBA00012513"/>
    </source>
</evidence>
<dbReference type="AlphaFoldDB" id="A0A835I9R9"/>
<evidence type="ECO:0000256" key="5">
    <source>
        <dbReference type="ARBA" id="ARBA00022777"/>
    </source>
</evidence>
<dbReference type="EMBL" id="JADFTS010000003">
    <property type="protein sequence ID" value="KAF9614100.1"/>
    <property type="molecule type" value="Genomic_DNA"/>
</dbReference>
<dbReference type="PROSITE" id="PS00108">
    <property type="entry name" value="PROTEIN_KINASE_ST"/>
    <property type="match status" value="1"/>
</dbReference>
<keyword evidence="11" id="KW-1185">Reference proteome</keyword>
<evidence type="ECO:0000256" key="4">
    <source>
        <dbReference type="ARBA" id="ARBA00022741"/>
    </source>
</evidence>
<dbReference type="SUPFAM" id="SSF56112">
    <property type="entry name" value="Protein kinase-like (PK-like)"/>
    <property type="match status" value="1"/>
</dbReference>
<dbReference type="EC" id="2.7.11.1" evidence="1"/>
<dbReference type="PROSITE" id="PS50011">
    <property type="entry name" value="PROTEIN_KINASE_DOM"/>
    <property type="match status" value="1"/>
</dbReference>
<dbReference type="InterPro" id="IPR000719">
    <property type="entry name" value="Prot_kinase_dom"/>
</dbReference>
<keyword evidence="4" id="KW-0547">Nucleotide-binding</keyword>
<dbReference type="PANTHER" id="PTHR48005:SF85">
    <property type="entry name" value="PROTEIN KINASE DOMAIN-CONTAINING PROTEIN"/>
    <property type="match status" value="1"/>
</dbReference>
<dbReference type="InterPro" id="IPR011009">
    <property type="entry name" value="Kinase-like_dom_sf"/>
</dbReference>
<dbReference type="PANTHER" id="PTHR48005">
    <property type="entry name" value="LEUCINE RICH REPEAT KINASE 2"/>
    <property type="match status" value="1"/>
</dbReference>
<dbReference type="InterPro" id="IPR008271">
    <property type="entry name" value="Ser/Thr_kinase_AS"/>
</dbReference>
<accession>A0A835I9R9</accession>
<dbReference type="InterPro" id="IPR051420">
    <property type="entry name" value="Ser_Thr_Kinases_DiverseReg"/>
</dbReference>
<dbReference type="Pfam" id="PF00069">
    <property type="entry name" value="Pkinase"/>
    <property type="match status" value="1"/>
</dbReference>
<comment type="catalytic activity">
    <reaction evidence="7">
        <text>L-threonyl-[protein] + ATP = O-phospho-L-threonyl-[protein] + ADP + H(+)</text>
        <dbReference type="Rhea" id="RHEA:46608"/>
        <dbReference type="Rhea" id="RHEA-COMP:11060"/>
        <dbReference type="Rhea" id="RHEA-COMP:11605"/>
        <dbReference type="ChEBI" id="CHEBI:15378"/>
        <dbReference type="ChEBI" id="CHEBI:30013"/>
        <dbReference type="ChEBI" id="CHEBI:30616"/>
        <dbReference type="ChEBI" id="CHEBI:61977"/>
        <dbReference type="ChEBI" id="CHEBI:456216"/>
        <dbReference type="EC" id="2.7.11.1"/>
    </reaction>
</comment>
<evidence type="ECO:0000256" key="2">
    <source>
        <dbReference type="ARBA" id="ARBA00022527"/>
    </source>
</evidence>
<dbReference type="GO" id="GO:0005524">
    <property type="term" value="F:ATP binding"/>
    <property type="evidence" value="ECO:0007669"/>
    <property type="project" value="UniProtKB-KW"/>
</dbReference>
<dbReference type="OrthoDB" id="4062651at2759"/>
<evidence type="ECO:0000256" key="6">
    <source>
        <dbReference type="ARBA" id="ARBA00022840"/>
    </source>
</evidence>
<evidence type="ECO:0000313" key="11">
    <source>
        <dbReference type="Proteomes" id="UP000631114"/>
    </source>
</evidence>
<evidence type="ECO:0000259" key="9">
    <source>
        <dbReference type="PROSITE" id="PS50011"/>
    </source>
</evidence>
<keyword evidence="6" id="KW-0067">ATP-binding</keyword>
<evidence type="ECO:0000256" key="8">
    <source>
        <dbReference type="ARBA" id="ARBA00048679"/>
    </source>
</evidence>
<dbReference type="Gene3D" id="1.10.510.10">
    <property type="entry name" value="Transferase(Phosphotransferase) domain 1"/>
    <property type="match status" value="1"/>
</dbReference>
<feature type="domain" description="Protein kinase" evidence="9">
    <location>
        <begin position="1"/>
        <end position="102"/>
    </location>
</feature>
<proteinExistence type="predicted"/>
<dbReference type="GO" id="GO:0004674">
    <property type="term" value="F:protein serine/threonine kinase activity"/>
    <property type="evidence" value="ECO:0007669"/>
    <property type="project" value="UniProtKB-KW"/>
</dbReference>
<reference evidence="10 11" key="1">
    <citation type="submission" date="2020-10" db="EMBL/GenBank/DDBJ databases">
        <title>The Coptis chinensis genome and diversification of protoberbering-type alkaloids.</title>
        <authorList>
            <person name="Wang B."/>
            <person name="Shu S."/>
            <person name="Song C."/>
            <person name="Liu Y."/>
        </authorList>
    </citation>
    <scope>NUCLEOTIDE SEQUENCE [LARGE SCALE GENOMIC DNA]</scope>
    <source>
        <strain evidence="10">HL-2020</strain>
        <tissue evidence="10">Leaf</tissue>
    </source>
</reference>